<dbReference type="HOGENOM" id="CLU_3299421_0_0_1"/>
<accession>X0ILZ6</accession>
<gene>
    <name evidence="1" type="ORF">FOIG_16860</name>
</gene>
<name>X0ILZ6_FUSO5</name>
<organism evidence="1">
    <name type="scientific">Fusarium odoratissimum (strain NRRL 54006)</name>
    <dbReference type="NCBI Taxonomy" id="1089451"/>
    <lineage>
        <taxon>Eukaryota</taxon>
        <taxon>Fungi</taxon>
        <taxon>Dikarya</taxon>
        <taxon>Ascomycota</taxon>
        <taxon>Pezizomycotina</taxon>
        <taxon>Sordariomycetes</taxon>
        <taxon>Hypocreomycetidae</taxon>
        <taxon>Hypocreales</taxon>
        <taxon>Nectriaceae</taxon>
        <taxon>Fusarium</taxon>
        <taxon>Fusarium oxysporum species complex</taxon>
        <taxon>Fusarium oxysporum f. sp. cubense (strain race 4)</taxon>
    </lineage>
</organism>
<dbReference type="VEuPathDB" id="FungiDB:FOIG_16860"/>
<proteinExistence type="predicted"/>
<protein>
    <submittedName>
        <fullName evidence="1">Uncharacterized protein</fullName>
    </submittedName>
</protein>
<dbReference type="AlphaFoldDB" id="X0ILZ6"/>
<dbReference type="EMBL" id="KK036285">
    <property type="protein sequence ID" value="EXL89857.1"/>
    <property type="molecule type" value="Genomic_DNA"/>
</dbReference>
<dbReference type="Proteomes" id="UP000030685">
    <property type="component" value="Unassembled WGS sequence"/>
</dbReference>
<sequence length="40" mass="4679">MAEIPPKILIVTPLTFFPLETPLDLRKLSSKKPRKRDFQL</sequence>
<reference evidence="1" key="2">
    <citation type="submission" date="2014-03" db="EMBL/GenBank/DDBJ databases">
        <title>The Genome Annotation of Fusarium oxysporum II5.</title>
        <authorList>
            <consortium name="The Broad Institute Genomics Platform"/>
            <person name="Ma L.-J."/>
            <person name="Corby-Kistler H."/>
            <person name="Broz K."/>
            <person name="Gale L.R."/>
            <person name="Jonkers W."/>
            <person name="O'Donnell K."/>
            <person name="Ploetz R."/>
            <person name="Steinberg C."/>
            <person name="Schwartz D.C."/>
            <person name="VanEtten H."/>
            <person name="Zhou S."/>
            <person name="Young S.K."/>
            <person name="Zeng Q."/>
            <person name="Gargeya S."/>
            <person name="Fitzgerald M."/>
            <person name="Abouelleil A."/>
            <person name="Alvarado L."/>
            <person name="Chapman S.B."/>
            <person name="Gainer-Dewar J."/>
            <person name="Goldberg J."/>
            <person name="Griggs A."/>
            <person name="Gujja S."/>
            <person name="Hansen M."/>
            <person name="Howarth C."/>
            <person name="Imamovic A."/>
            <person name="Ireland A."/>
            <person name="Larimer J."/>
            <person name="McCowan C."/>
            <person name="Murphy C."/>
            <person name="Pearson M."/>
            <person name="Poon T.W."/>
            <person name="Priest M."/>
            <person name="Roberts A."/>
            <person name="Saif S."/>
            <person name="Shea T."/>
            <person name="Sykes S."/>
            <person name="Wortman J."/>
            <person name="Nusbaum C."/>
            <person name="Birren B."/>
        </authorList>
    </citation>
    <scope>NUCLEOTIDE SEQUENCE</scope>
    <source>
        <strain evidence="1">54006</strain>
    </source>
</reference>
<evidence type="ECO:0000313" key="1">
    <source>
        <dbReference type="EMBL" id="EXL89857.1"/>
    </source>
</evidence>
<dbReference type="GeneID" id="42042035"/>
<reference evidence="1" key="1">
    <citation type="submission" date="2011-11" db="EMBL/GenBank/DDBJ databases">
        <title>The Genome Sequence of Fusarium oxysporum II5.</title>
        <authorList>
            <consortium name="The Broad Institute Genome Sequencing Platform"/>
            <person name="Ma L.-J."/>
            <person name="Gale L.R."/>
            <person name="Schwartz D.C."/>
            <person name="Zhou S."/>
            <person name="Corby-Kistler H."/>
            <person name="Young S.K."/>
            <person name="Zeng Q."/>
            <person name="Gargeya S."/>
            <person name="Fitzgerald M."/>
            <person name="Haas B."/>
            <person name="Abouelleil A."/>
            <person name="Alvarado L."/>
            <person name="Arachchi H.M."/>
            <person name="Berlin A."/>
            <person name="Brown A."/>
            <person name="Chapman S.B."/>
            <person name="Chen Z."/>
            <person name="Dunbar C."/>
            <person name="Freedman E."/>
            <person name="Gearin G."/>
            <person name="Goldberg J."/>
            <person name="Griggs A."/>
            <person name="Gujja S."/>
            <person name="Heiman D."/>
            <person name="Howarth C."/>
            <person name="Larson L."/>
            <person name="Lui A."/>
            <person name="MacDonald P.J.P."/>
            <person name="Montmayeur A."/>
            <person name="Murphy C."/>
            <person name="Neiman D."/>
            <person name="Pearson M."/>
            <person name="Priest M."/>
            <person name="Roberts A."/>
            <person name="Saif S."/>
            <person name="Shea T."/>
            <person name="Shenoy N."/>
            <person name="Sisk P."/>
            <person name="Stolte C."/>
            <person name="Sykes S."/>
            <person name="Wortman J."/>
            <person name="Nusbaum C."/>
            <person name="Birren B."/>
        </authorList>
    </citation>
    <scope>NUCLEOTIDE SEQUENCE [LARGE SCALE GENOMIC DNA]</scope>
    <source>
        <strain evidence="1">54006</strain>
    </source>
</reference>
<dbReference type="RefSeq" id="XP_031051947.1">
    <property type="nucleotide sequence ID" value="XM_031218339.1"/>
</dbReference>